<evidence type="ECO:0000313" key="3">
    <source>
        <dbReference type="Proteomes" id="UP000073492"/>
    </source>
</evidence>
<dbReference type="EMBL" id="LFZO01000139">
    <property type="protein sequence ID" value="KXT12815.1"/>
    <property type="molecule type" value="Genomic_DNA"/>
</dbReference>
<accession>A0A139IDX1</accession>
<evidence type="ECO:0000313" key="2">
    <source>
        <dbReference type="EMBL" id="KXT12815.1"/>
    </source>
</evidence>
<feature type="compositionally biased region" description="Basic and acidic residues" evidence="1">
    <location>
        <begin position="154"/>
        <end position="177"/>
    </location>
</feature>
<comment type="caution">
    <text evidence="2">The sequence shown here is derived from an EMBL/GenBank/DDBJ whole genome shotgun (WGS) entry which is preliminary data.</text>
</comment>
<organism evidence="2 3">
    <name type="scientific">Pseudocercospora musae</name>
    <dbReference type="NCBI Taxonomy" id="113226"/>
    <lineage>
        <taxon>Eukaryota</taxon>
        <taxon>Fungi</taxon>
        <taxon>Dikarya</taxon>
        <taxon>Ascomycota</taxon>
        <taxon>Pezizomycotina</taxon>
        <taxon>Dothideomycetes</taxon>
        <taxon>Dothideomycetidae</taxon>
        <taxon>Mycosphaerellales</taxon>
        <taxon>Mycosphaerellaceae</taxon>
        <taxon>Pseudocercospora</taxon>
    </lineage>
</organism>
<proteinExistence type="predicted"/>
<evidence type="ECO:0000256" key="1">
    <source>
        <dbReference type="SAM" id="MobiDB-lite"/>
    </source>
</evidence>
<dbReference type="AlphaFoldDB" id="A0A139IDX1"/>
<dbReference type="Proteomes" id="UP000073492">
    <property type="component" value="Unassembled WGS sequence"/>
</dbReference>
<sequence>MSTIKWHKNAVYATNKNPSTNARLARSDSICSIACYKSHKITHEGEESAAPPTATTSQPGALATDDQKLNESKTPQRKSPYAGLEHDPDFNLLMQRYPKLYYELSAVFALTLEPGPDDQRTWRDSGLFSEPREQRSSSRGGRGGRSRNRGGHHQQVEHDEKLRGPWTREKGDRQAQDVMHRLRRVDDEEVSEGMVEFIKLCGIKFRQ</sequence>
<name>A0A139IDX1_9PEZI</name>
<dbReference type="OrthoDB" id="28357at2759"/>
<reference evidence="2 3" key="1">
    <citation type="submission" date="2015-07" db="EMBL/GenBank/DDBJ databases">
        <title>Comparative genomics of the Sigatoka disease complex on banana suggests a link between parallel evolutionary changes in Pseudocercospora fijiensis and Pseudocercospora eumusae and increased virulence on the banana host.</title>
        <authorList>
            <person name="Chang T.-C."/>
            <person name="Salvucci A."/>
            <person name="Crous P.W."/>
            <person name="Stergiopoulos I."/>
        </authorList>
    </citation>
    <scope>NUCLEOTIDE SEQUENCE [LARGE SCALE GENOMIC DNA]</scope>
    <source>
        <strain evidence="2 3">CBS 116634</strain>
    </source>
</reference>
<protein>
    <submittedName>
        <fullName evidence="2">Uncharacterized protein</fullName>
    </submittedName>
</protein>
<dbReference type="STRING" id="113226.A0A139IDX1"/>
<feature type="compositionally biased region" description="Basic residues" evidence="1">
    <location>
        <begin position="142"/>
        <end position="152"/>
    </location>
</feature>
<feature type="region of interest" description="Disordered" evidence="1">
    <location>
        <begin position="43"/>
        <end position="86"/>
    </location>
</feature>
<keyword evidence="3" id="KW-1185">Reference proteome</keyword>
<gene>
    <name evidence="2" type="ORF">AC579_1814</name>
</gene>
<feature type="region of interest" description="Disordered" evidence="1">
    <location>
        <begin position="114"/>
        <end position="177"/>
    </location>
</feature>